<dbReference type="AlphaFoldDB" id="A0A7I4Z0D6"/>
<dbReference type="OrthoDB" id="8961796at2759"/>
<organism evidence="4 5">
    <name type="scientific">Haemonchus contortus</name>
    <name type="common">Barber pole worm</name>
    <dbReference type="NCBI Taxonomy" id="6289"/>
    <lineage>
        <taxon>Eukaryota</taxon>
        <taxon>Metazoa</taxon>
        <taxon>Ecdysozoa</taxon>
        <taxon>Nematoda</taxon>
        <taxon>Chromadorea</taxon>
        <taxon>Rhabditida</taxon>
        <taxon>Rhabditina</taxon>
        <taxon>Rhabditomorpha</taxon>
        <taxon>Strongyloidea</taxon>
        <taxon>Trichostrongylidae</taxon>
        <taxon>Haemonchus</taxon>
    </lineage>
</organism>
<proteinExistence type="inferred from homology"/>
<evidence type="ECO:0000256" key="3">
    <source>
        <dbReference type="SAM" id="MobiDB-lite"/>
    </source>
</evidence>
<accession>A0A7I4Z0D6</accession>
<evidence type="ECO:0000256" key="2">
    <source>
        <dbReference type="SAM" id="Coils"/>
    </source>
</evidence>
<protein>
    <submittedName>
        <fullName evidence="5">TSC22 domain family protein 1-like</fullName>
    </submittedName>
</protein>
<feature type="region of interest" description="Disordered" evidence="3">
    <location>
        <begin position="65"/>
        <end position="111"/>
    </location>
</feature>
<feature type="region of interest" description="Disordered" evidence="3">
    <location>
        <begin position="268"/>
        <end position="288"/>
    </location>
</feature>
<dbReference type="OMA" id="RWECIDY"/>
<dbReference type="WBParaSite" id="HCON_00168550-00001">
    <property type="protein sequence ID" value="HCON_00168550-00001"/>
    <property type="gene ID" value="HCON_00168550"/>
</dbReference>
<keyword evidence="4" id="KW-1185">Reference proteome</keyword>
<dbReference type="CDD" id="cd21936">
    <property type="entry name" value="ZIP_TSC22D"/>
    <property type="match status" value="1"/>
</dbReference>
<keyword evidence="2" id="KW-0175">Coiled coil</keyword>
<dbReference type="PANTHER" id="PTHR12348:SF26">
    <property type="entry name" value="PROTEIN TSCT-1"/>
    <property type="match status" value="1"/>
</dbReference>
<dbReference type="PROSITE" id="PS01289">
    <property type="entry name" value="TSC22"/>
    <property type="match status" value="1"/>
</dbReference>
<dbReference type="PANTHER" id="PTHR12348">
    <property type="entry name" value="TSC22"/>
    <property type="match status" value="1"/>
</dbReference>
<evidence type="ECO:0000313" key="4">
    <source>
        <dbReference type="Proteomes" id="UP000025227"/>
    </source>
</evidence>
<reference evidence="5" key="1">
    <citation type="submission" date="2020-12" db="UniProtKB">
        <authorList>
            <consortium name="WormBaseParasite"/>
        </authorList>
    </citation>
    <scope>IDENTIFICATION</scope>
    <source>
        <strain evidence="5">MHco3</strain>
    </source>
</reference>
<dbReference type="Pfam" id="PF01166">
    <property type="entry name" value="TSC22"/>
    <property type="match status" value="1"/>
</dbReference>
<feature type="region of interest" description="Disordered" evidence="3">
    <location>
        <begin position="172"/>
        <end position="191"/>
    </location>
</feature>
<dbReference type="GO" id="GO:0006357">
    <property type="term" value="P:regulation of transcription by RNA polymerase II"/>
    <property type="evidence" value="ECO:0007669"/>
    <property type="project" value="InterPro"/>
</dbReference>
<dbReference type="InterPro" id="IPR047862">
    <property type="entry name" value="TSC22/BUN_CS"/>
</dbReference>
<feature type="compositionally biased region" description="Polar residues" evidence="3">
    <location>
        <begin position="268"/>
        <end position="281"/>
    </location>
</feature>
<feature type="coiled-coil region" evidence="2">
    <location>
        <begin position="216"/>
        <end position="250"/>
    </location>
</feature>
<dbReference type="InterPro" id="IPR000580">
    <property type="entry name" value="TSC22/Bun"/>
</dbReference>
<evidence type="ECO:0000256" key="1">
    <source>
        <dbReference type="ARBA" id="ARBA00007908"/>
    </source>
</evidence>
<dbReference type="SUPFAM" id="SSF58026">
    <property type="entry name" value="Delta-sleep-inducing peptide immunoreactive peptide"/>
    <property type="match status" value="1"/>
</dbReference>
<comment type="similarity">
    <text evidence="1">Belongs to the TSC-22/Dip/Bun family.</text>
</comment>
<name>A0A7I4Z0D6_HAECO</name>
<sequence>MGCSDYGIVAKSAGMATTVRVPRERQFHVVPVPGVFTRGRWKCRDYREDDHPDSRDQILDFTDIRERGEGGGEPANAVEKPPQSSHERPTEVKPIPESATATDPIPSPLKESSTIVVTSIAPAPPTPQHNNHHAEATERAIRELERGNLPKMSPLDTECLHTAQFAVAQGTSTGANSPVEEEIPPSGNGAPVAAPNVVAIDNKIEQAMDLVKTHLTFAVREEVEVLRQTIAELEQRVSSLENENQLLRQYAPGEVLNNIAALVQQRKASNNPVTTPAQHPTPSVPPKK</sequence>
<dbReference type="Gene3D" id="1.20.5.490">
    <property type="entry name" value="Single helix bin"/>
    <property type="match status" value="1"/>
</dbReference>
<evidence type="ECO:0000313" key="5">
    <source>
        <dbReference type="WBParaSite" id="HCON_00168550-00001"/>
    </source>
</evidence>
<dbReference type="Proteomes" id="UP000025227">
    <property type="component" value="Unplaced"/>
</dbReference>